<dbReference type="Gene3D" id="2.40.50.140">
    <property type="entry name" value="Nucleic acid-binding proteins"/>
    <property type="match status" value="1"/>
</dbReference>
<evidence type="ECO:0000313" key="2">
    <source>
        <dbReference type="EMBL" id="QVL30902.1"/>
    </source>
</evidence>
<keyword evidence="1" id="KW-1133">Transmembrane helix</keyword>
<keyword evidence="3" id="KW-1185">Reference proteome</keyword>
<evidence type="ECO:0008006" key="4">
    <source>
        <dbReference type="Google" id="ProtNLM"/>
    </source>
</evidence>
<keyword evidence="1" id="KW-0812">Transmembrane</keyword>
<dbReference type="RefSeq" id="WP_213494784.1">
    <property type="nucleotide sequence ID" value="NZ_CP074694.1"/>
</dbReference>
<accession>A0A8E6B3Z2</accession>
<name>A0A8E6B3Z2_9BACT</name>
<evidence type="ECO:0000313" key="3">
    <source>
        <dbReference type="Proteomes" id="UP000676194"/>
    </source>
</evidence>
<dbReference type="Proteomes" id="UP000676194">
    <property type="component" value="Chromosome"/>
</dbReference>
<dbReference type="AlphaFoldDB" id="A0A8E6B3Z2"/>
<evidence type="ECO:0000256" key="1">
    <source>
        <dbReference type="SAM" id="Phobius"/>
    </source>
</evidence>
<proteinExistence type="predicted"/>
<dbReference type="KEGG" id="tsph:KIH39_18885"/>
<reference evidence="2" key="1">
    <citation type="submission" date="2021-05" db="EMBL/GenBank/DDBJ databases">
        <title>Complete genome sequence of the cellulolytic planctomycete Telmatocola sphagniphila SP2T and characterization of the first cellulase from planctomycetes.</title>
        <authorList>
            <person name="Rakitin A.L."/>
            <person name="Beletsky A.V."/>
            <person name="Naumoff D.G."/>
            <person name="Kulichevskaya I.S."/>
            <person name="Mardanov A.V."/>
            <person name="Ravin N.V."/>
            <person name="Dedysh S.N."/>
        </authorList>
    </citation>
    <scope>NUCLEOTIDE SEQUENCE</scope>
    <source>
        <strain evidence="2">SP2T</strain>
    </source>
</reference>
<keyword evidence="1" id="KW-0472">Membrane</keyword>
<sequence>MPITIGELGQTIGPLRPGGVICVSGRRFPARSVEGFLEAGSWVIVTGSDNFEFLVRARNSVGNLPGLSGFGLELPTREEIHEERNEEQVDRQQSLTRWERFEFGTEEYLLLGVSAPMMVAGYFFFGLIGLLAGLLVTLVIIGYFLFLS</sequence>
<dbReference type="InterPro" id="IPR012340">
    <property type="entry name" value="NA-bd_OB-fold"/>
</dbReference>
<gene>
    <name evidence="2" type="ORF">KIH39_18885</name>
</gene>
<feature type="transmembrane region" description="Helical" evidence="1">
    <location>
        <begin position="119"/>
        <end position="146"/>
    </location>
</feature>
<dbReference type="EMBL" id="CP074694">
    <property type="protein sequence ID" value="QVL30902.1"/>
    <property type="molecule type" value="Genomic_DNA"/>
</dbReference>
<organism evidence="2 3">
    <name type="scientific">Telmatocola sphagniphila</name>
    <dbReference type="NCBI Taxonomy" id="1123043"/>
    <lineage>
        <taxon>Bacteria</taxon>
        <taxon>Pseudomonadati</taxon>
        <taxon>Planctomycetota</taxon>
        <taxon>Planctomycetia</taxon>
        <taxon>Gemmatales</taxon>
        <taxon>Gemmataceae</taxon>
    </lineage>
</organism>
<protein>
    <recommendedName>
        <fullName evidence="4">NfeD-like C-terminal domain-containing protein</fullName>
    </recommendedName>
</protein>